<dbReference type="AlphaFoldDB" id="A0A2T0RLU4"/>
<keyword evidence="3" id="KW-1185">Reference proteome</keyword>
<dbReference type="Pfam" id="PF05861">
    <property type="entry name" value="PhnI"/>
    <property type="match status" value="1"/>
</dbReference>
<dbReference type="EMBL" id="PVTD01000007">
    <property type="protein sequence ID" value="PRY22092.1"/>
    <property type="molecule type" value="Genomic_DNA"/>
</dbReference>
<evidence type="ECO:0000256" key="1">
    <source>
        <dbReference type="SAM" id="MobiDB-lite"/>
    </source>
</evidence>
<reference evidence="2 3" key="1">
    <citation type="submission" date="2018-03" db="EMBL/GenBank/DDBJ databases">
        <title>Genomic Encyclopedia of Archaeal and Bacterial Type Strains, Phase II (KMG-II): from individual species to whole genera.</title>
        <authorList>
            <person name="Goeker M."/>
        </authorList>
    </citation>
    <scope>NUCLEOTIDE SEQUENCE [LARGE SCALE GENOMIC DNA]</scope>
    <source>
        <strain evidence="2 3">DSM 29328</strain>
    </source>
</reference>
<evidence type="ECO:0000313" key="2">
    <source>
        <dbReference type="EMBL" id="PRY22092.1"/>
    </source>
</evidence>
<protein>
    <submittedName>
        <fullName evidence="2">Phosphonate metabolism protein PhnI</fullName>
    </submittedName>
</protein>
<gene>
    <name evidence="2" type="ORF">CLV78_10716</name>
</gene>
<dbReference type="GO" id="GO:0019634">
    <property type="term" value="P:organic phosphonate metabolic process"/>
    <property type="evidence" value="ECO:0007669"/>
    <property type="project" value="InterPro"/>
</dbReference>
<name>A0A2T0RLU4_9RHOB</name>
<feature type="region of interest" description="Disordered" evidence="1">
    <location>
        <begin position="21"/>
        <end position="48"/>
    </location>
</feature>
<dbReference type="Proteomes" id="UP000239480">
    <property type="component" value="Unassembled WGS sequence"/>
</dbReference>
<comment type="caution">
    <text evidence="2">The sequence shown here is derived from an EMBL/GenBank/DDBJ whole genome shotgun (WGS) entry which is preliminary data.</text>
</comment>
<evidence type="ECO:0000313" key="3">
    <source>
        <dbReference type="Proteomes" id="UP000239480"/>
    </source>
</evidence>
<accession>A0A2T0RLU4</accession>
<sequence length="203" mass="21687">MAARLEVKAAGLVSHATVFPDRGGMMGSAEEERAAPASLTRAPLGPHADKALDAGSKLDLACSTQRGRARSHAVMGELRIGKVAVATEIPEVSLANEIGEFTVTECETVKHFAGAMTEPPQVARGDGLVIGLCERTAIPGTWMDWALRWKGLAEANLGAFAQDAESSLCRSGNFEAAGILEPITPPHYVDFKLEPKLFRKQHR</sequence>
<organism evidence="2 3">
    <name type="scientific">Aliiruegeria haliotis</name>
    <dbReference type="NCBI Taxonomy" id="1280846"/>
    <lineage>
        <taxon>Bacteria</taxon>
        <taxon>Pseudomonadati</taxon>
        <taxon>Pseudomonadota</taxon>
        <taxon>Alphaproteobacteria</taxon>
        <taxon>Rhodobacterales</taxon>
        <taxon>Roseobacteraceae</taxon>
        <taxon>Aliiruegeria</taxon>
    </lineage>
</organism>
<dbReference type="InterPro" id="IPR008773">
    <property type="entry name" value="PhnI"/>
</dbReference>
<proteinExistence type="predicted"/>